<proteinExistence type="predicted"/>
<evidence type="ECO:0000313" key="1">
    <source>
        <dbReference type="EMBL" id="KAG0455113.1"/>
    </source>
</evidence>
<comment type="caution">
    <text evidence="1">The sequence shown here is derived from an EMBL/GenBank/DDBJ whole genome shotgun (WGS) entry which is preliminary data.</text>
</comment>
<name>A0A835PLW8_VANPL</name>
<keyword evidence="2" id="KW-1185">Reference proteome</keyword>
<dbReference type="AlphaFoldDB" id="A0A835PLW8"/>
<protein>
    <submittedName>
        <fullName evidence="1">Uncharacterized protein</fullName>
    </submittedName>
</protein>
<gene>
    <name evidence="1" type="ORF">HPP92_024405</name>
</gene>
<organism evidence="1 2">
    <name type="scientific">Vanilla planifolia</name>
    <name type="common">Vanilla</name>
    <dbReference type="NCBI Taxonomy" id="51239"/>
    <lineage>
        <taxon>Eukaryota</taxon>
        <taxon>Viridiplantae</taxon>
        <taxon>Streptophyta</taxon>
        <taxon>Embryophyta</taxon>
        <taxon>Tracheophyta</taxon>
        <taxon>Spermatophyta</taxon>
        <taxon>Magnoliopsida</taxon>
        <taxon>Liliopsida</taxon>
        <taxon>Asparagales</taxon>
        <taxon>Orchidaceae</taxon>
        <taxon>Vanilloideae</taxon>
        <taxon>Vanilleae</taxon>
        <taxon>Vanilla</taxon>
    </lineage>
</organism>
<dbReference type="Proteomes" id="UP000636800">
    <property type="component" value="Chromosome 13"/>
</dbReference>
<evidence type="ECO:0000313" key="2">
    <source>
        <dbReference type="Proteomes" id="UP000636800"/>
    </source>
</evidence>
<reference evidence="1 2" key="1">
    <citation type="journal article" date="2020" name="Nat. Food">
        <title>A phased Vanilla planifolia genome enables genetic improvement of flavour and production.</title>
        <authorList>
            <person name="Hasing T."/>
            <person name="Tang H."/>
            <person name="Brym M."/>
            <person name="Khazi F."/>
            <person name="Huang T."/>
            <person name="Chambers A.H."/>
        </authorList>
    </citation>
    <scope>NUCLEOTIDE SEQUENCE [LARGE SCALE GENOMIC DNA]</scope>
    <source>
        <tissue evidence="1">Leaf</tissue>
    </source>
</reference>
<dbReference type="OrthoDB" id="21539at2759"/>
<dbReference type="EMBL" id="JADCNL010000013">
    <property type="protein sequence ID" value="KAG0455113.1"/>
    <property type="molecule type" value="Genomic_DNA"/>
</dbReference>
<accession>A0A835PLW8</accession>
<sequence length="75" mass="8623">MENLLAQLLFQLDWNVLDGTFEELDIDETFAVILSRKNDLFESNDFEGVGDSYLNDGCIAKKGINDYKRKNVECK</sequence>